<dbReference type="Pfam" id="PF13561">
    <property type="entry name" value="adh_short_C2"/>
    <property type="match status" value="1"/>
</dbReference>
<dbReference type="Proteomes" id="UP000588068">
    <property type="component" value="Unassembled WGS sequence"/>
</dbReference>
<dbReference type="FunFam" id="3.40.50.720:FF:000084">
    <property type="entry name" value="Short-chain dehydrogenase reductase"/>
    <property type="match status" value="1"/>
</dbReference>
<name>A0A841HU60_9GAMM</name>
<evidence type="ECO:0000256" key="2">
    <source>
        <dbReference type="ARBA" id="ARBA00023002"/>
    </source>
</evidence>
<dbReference type="PANTHER" id="PTHR43639">
    <property type="entry name" value="OXIDOREDUCTASE, SHORT-CHAIN DEHYDROGENASE/REDUCTASE FAMILY (AFU_ORTHOLOGUE AFUA_5G02870)"/>
    <property type="match status" value="1"/>
</dbReference>
<dbReference type="PRINTS" id="PR00081">
    <property type="entry name" value="GDHRDH"/>
</dbReference>
<evidence type="ECO:0000313" key="3">
    <source>
        <dbReference type="EMBL" id="MBB6096174.1"/>
    </source>
</evidence>
<dbReference type="SUPFAM" id="SSF51735">
    <property type="entry name" value="NAD(P)-binding Rossmann-fold domains"/>
    <property type="match status" value="1"/>
</dbReference>
<reference evidence="3 4" key="1">
    <citation type="submission" date="2020-08" db="EMBL/GenBank/DDBJ databases">
        <title>Genomic Encyclopedia of Type Strains, Phase IV (KMG-IV): sequencing the most valuable type-strain genomes for metagenomic binning, comparative biology and taxonomic classification.</title>
        <authorList>
            <person name="Goeker M."/>
        </authorList>
    </citation>
    <scope>NUCLEOTIDE SEQUENCE [LARGE SCALE GENOMIC DNA]</scope>
    <source>
        <strain evidence="3 4">DSM 26723</strain>
    </source>
</reference>
<dbReference type="InterPro" id="IPR020904">
    <property type="entry name" value="Sc_DH/Rdtase_CS"/>
</dbReference>
<protein>
    <submittedName>
        <fullName evidence="3">Pteridine reductase</fullName>
        <ecNumber evidence="3">1.5.1.33</ecNumber>
    </submittedName>
</protein>
<organism evidence="3 4">
    <name type="scientific">Povalibacter uvarum</name>
    <dbReference type="NCBI Taxonomy" id="732238"/>
    <lineage>
        <taxon>Bacteria</taxon>
        <taxon>Pseudomonadati</taxon>
        <taxon>Pseudomonadota</taxon>
        <taxon>Gammaproteobacteria</taxon>
        <taxon>Steroidobacterales</taxon>
        <taxon>Steroidobacteraceae</taxon>
        <taxon>Povalibacter</taxon>
    </lineage>
</organism>
<dbReference type="RefSeq" id="WP_184335578.1">
    <property type="nucleotide sequence ID" value="NZ_JACHHZ010000007.1"/>
</dbReference>
<comment type="similarity">
    <text evidence="1">Belongs to the short-chain dehydrogenases/reductases (SDR) family.</text>
</comment>
<keyword evidence="2 3" id="KW-0560">Oxidoreductase</keyword>
<dbReference type="GO" id="GO:0047040">
    <property type="term" value="F:pteridine reductase activity"/>
    <property type="evidence" value="ECO:0007669"/>
    <property type="project" value="UniProtKB-EC"/>
</dbReference>
<dbReference type="InterPro" id="IPR002347">
    <property type="entry name" value="SDR_fam"/>
</dbReference>
<gene>
    <name evidence="3" type="ORF">HNQ60_005096</name>
</gene>
<dbReference type="AlphaFoldDB" id="A0A841HU60"/>
<evidence type="ECO:0000256" key="1">
    <source>
        <dbReference type="ARBA" id="ARBA00006484"/>
    </source>
</evidence>
<evidence type="ECO:0000313" key="4">
    <source>
        <dbReference type="Proteomes" id="UP000588068"/>
    </source>
</evidence>
<dbReference type="Gene3D" id="3.40.50.720">
    <property type="entry name" value="NAD(P)-binding Rossmann-like Domain"/>
    <property type="match status" value="1"/>
</dbReference>
<proteinExistence type="inferred from homology"/>
<dbReference type="PRINTS" id="PR00080">
    <property type="entry name" value="SDRFAMILY"/>
</dbReference>
<keyword evidence="4" id="KW-1185">Reference proteome</keyword>
<comment type="caution">
    <text evidence="3">The sequence shown here is derived from an EMBL/GenBank/DDBJ whole genome shotgun (WGS) entry which is preliminary data.</text>
</comment>
<dbReference type="PANTHER" id="PTHR43639:SF1">
    <property type="entry name" value="SHORT-CHAIN DEHYDROGENASE_REDUCTASE FAMILY PROTEIN"/>
    <property type="match status" value="1"/>
</dbReference>
<dbReference type="NCBIfam" id="NF006598">
    <property type="entry name" value="PRK09135.1"/>
    <property type="match status" value="1"/>
</dbReference>
<accession>A0A841HU60</accession>
<dbReference type="EMBL" id="JACHHZ010000007">
    <property type="protein sequence ID" value="MBB6096174.1"/>
    <property type="molecule type" value="Genomic_DNA"/>
</dbReference>
<dbReference type="InterPro" id="IPR036291">
    <property type="entry name" value="NAD(P)-bd_dom_sf"/>
</dbReference>
<sequence>MTTSDSLAGRTVLITGAAKRIGAALARGFHAAGANVAIHYHRSVSEAERLRDELNTSRKDSAIATSANLLEVAQLPDIVERTIAAFGRLDVLINNASSFYPTPVGTISPAQWQDLMGTNVKAPLFLSQAAAPFLKRANGSIINMIDIHAQRPLRNHPVYSTAKAGLAMLTKSLARELGPEIRVNGIAPGPILWPDGGIDQALEEEIISKTVLKRCGSPDDIVRTALFLAEATYVTGQILAVDGGRSI</sequence>
<dbReference type="EC" id="1.5.1.33" evidence="3"/>
<dbReference type="PROSITE" id="PS00061">
    <property type="entry name" value="ADH_SHORT"/>
    <property type="match status" value="1"/>
</dbReference>